<dbReference type="Gene3D" id="3.30.70.360">
    <property type="match status" value="1"/>
</dbReference>
<dbReference type="GO" id="GO:0016787">
    <property type="term" value="F:hydrolase activity"/>
    <property type="evidence" value="ECO:0007669"/>
    <property type="project" value="UniProtKB-KW"/>
</dbReference>
<organism evidence="3 4">
    <name type="scientific">Natronincola ferrireducens</name>
    <dbReference type="NCBI Taxonomy" id="393762"/>
    <lineage>
        <taxon>Bacteria</taxon>
        <taxon>Bacillati</taxon>
        <taxon>Bacillota</taxon>
        <taxon>Clostridia</taxon>
        <taxon>Peptostreptococcales</taxon>
        <taxon>Natronincolaceae</taxon>
        <taxon>Natronincola</taxon>
    </lineage>
</organism>
<keyword evidence="3" id="KW-0378">Hydrolase</keyword>
<dbReference type="Pfam" id="PF07687">
    <property type="entry name" value="M20_dimer"/>
    <property type="match status" value="1"/>
</dbReference>
<protein>
    <submittedName>
        <fullName evidence="3">Amidohydrolase</fullName>
    </submittedName>
</protein>
<dbReference type="InterPro" id="IPR036264">
    <property type="entry name" value="Bact_exopeptidase_dim_dom"/>
</dbReference>
<feature type="binding site" evidence="1">
    <location>
        <position position="61"/>
    </location>
    <ligand>
        <name>Mn(2+)</name>
        <dbReference type="ChEBI" id="CHEBI:29035"/>
        <label>2</label>
    </ligand>
</feature>
<evidence type="ECO:0000313" key="3">
    <source>
        <dbReference type="EMBL" id="SDK60710.1"/>
    </source>
</evidence>
<dbReference type="STRING" id="393762.SAMN05660472_01697"/>
<name>A0A1G9D9Y3_9FIRM</name>
<dbReference type="AlphaFoldDB" id="A0A1G9D9Y3"/>
<dbReference type="Proteomes" id="UP000198718">
    <property type="component" value="Unassembled WGS sequence"/>
</dbReference>
<dbReference type="InterPro" id="IPR017439">
    <property type="entry name" value="Amidohydrolase"/>
</dbReference>
<proteinExistence type="predicted"/>
<feature type="binding site" evidence="1">
    <location>
        <position position="121"/>
    </location>
    <ligand>
        <name>Mn(2+)</name>
        <dbReference type="ChEBI" id="CHEBI:29035"/>
        <label>2</label>
    </ligand>
</feature>
<gene>
    <name evidence="3" type="ORF">SAMN05660472_01697</name>
</gene>
<evidence type="ECO:0000259" key="2">
    <source>
        <dbReference type="Pfam" id="PF07687"/>
    </source>
</evidence>
<dbReference type="CDD" id="cd03886">
    <property type="entry name" value="M20_Acy1"/>
    <property type="match status" value="1"/>
</dbReference>
<reference evidence="3 4" key="1">
    <citation type="submission" date="2016-10" db="EMBL/GenBank/DDBJ databases">
        <authorList>
            <person name="de Groot N.N."/>
        </authorList>
    </citation>
    <scope>NUCLEOTIDE SEQUENCE [LARGE SCALE GENOMIC DNA]</scope>
    <source>
        <strain evidence="3 4">DSM 18346</strain>
    </source>
</reference>
<dbReference type="InterPro" id="IPR002933">
    <property type="entry name" value="Peptidase_M20"/>
</dbReference>
<feature type="binding site" evidence="1">
    <location>
        <position position="319"/>
    </location>
    <ligand>
        <name>Mn(2+)</name>
        <dbReference type="ChEBI" id="CHEBI:29035"/>
        <label>2</label>
    </ligand>
</feature>
<dbReference type="Gene3D" id="3.40.630.10">
    <property type="entry name" value="Zn peptidases"/>
    <property type="match status" value="1"/>
</dbReference>
<dbReference type="NCBIfam" id="TIGR01891">
    <property type="entry name" value="amidohydrolases"/>
    <property type="match status" value="1"/>
</dbReference>
<sequence length="349" mass="38065">MIELGCKPEEICKCGITATIGGKNPGKTILLRADMDALPMQEESGLEFTSLHSGHAHTCGHDLHTAFLIGAAKLLKEREDEIQGTIKLMFQPGEESLTGAIDMIKAGILESPKVDAAMGVHVQPLLPLNHLNFAKGAFLSSTDILEITVQGQSCHASQPHLGIDPINVAAHIILALQSLQVKEVPTNEAVVLNICEVKSGYTSNIVPDQAVLRGTLRTYNPELRKKIIEHCNKLVELTAKAFNATAKFEVVESCPSAINDHKLVEDMGEYISNLGIDFTTDPNYRLQVSDDFGFISELVPSIFFIIGCKPEGTQASHNHNSKVVYNEEVLHMGAALFAECAFNWLKNKQ</sequence>
<keyword evidence="4" id="KW-1185">Reference proteome</keyword>
<dbReference type="GO" id="GO:0046872">
    <property type="term" value="F:metal ion binding"/>
    <property type="evidence" value="ECO:0007669"/>
    <property type="project" value="UniProtKB-KW"/>
</dbReference>
<dbReference type="SUPFAM" id="SSF53187">
    <property type="entry name" value="Zn-dependent exopeptidases"/>
    <property type="match status" value="1"/>
</dbReference>
<evidence type="ECO:0000313" key="4">
    <source>
        <dbReference type="Proteomes" id="UP000198718"/>
    </source>
</evidence>
<dbReference type="EMBL" id="FNFP01000002">
    <property type="protein sequence ID" value="SDK60710.1"/>
    <property type="molecule type" value="Genomic_DNA"/>
</dbReference>
<dbReference type="PANTHER" id="PTHR11014:SF63">
    <property type="entry name" value="METALLOPEPTIDASE, PUTATIVE (AFU_ORTHOLOGUE AFUA_6G09600)-RELATED"/>
    <property type="match status" value="1"/>
</dbReference>
<keyword evidence="1" id="KW-0479">Metal-binding</keyword>
<feature type="binding site" evidence="1">
    <location>
        <position position="59"/>
    </location>
    <ligand>
        <name>Mn(2+)</name>
        <dbReference type="ChEBI" id="CHEBI:29035"/>
        <label>2</label>
    </ligand>
</feature>
<dbReference type="InterPro" id="IPR011650">
    <property type="entry name" value="Peptidase_M20_dimer"/>
</dbReference>
<evidence type="ECO:0000256" key="1">
    <source>
        <dbReference type="PIRSR" id="PIRSR005962-1"/>
    </source>
</evidence>
<dbReference type="PANTHER" id="PTHR11014">
    <property type="entry name" value="PEPTIDASE M20 FAMILY MEMBER"/>
    <property type="match status" value="1"/>
</dbReference>
<dbReference type="PIRSF" id="PIRSF005962">
    <property type="entry name" value="Pept_M20D_amidohydro"/>
    <property type="match status" value="1"/>
</dbReference>
<dbReference type="Pfam" id="PF01546">
    <property type="entry name" value="Peptidase_M20"/>
    <property type="match status" value="1"/>
</dbReference>
<dbReference type="SUPFAM" id="SSF55031">
    <property type="entry name" value="Bacterial exopeptidase dimerisation domain"/>
    <property type="match status" value="1"/>
</dbReference>
<comment type="cofactor">
    <cofactor evidence="1">
        <name>Mn(2+)</name>
        <dbReference type="ChEBI" id="CHEBI:29035"/>
    </cofactor>
    <text evidence="1">The Mn(2+) ion enhances activity.</text>
</comment>
<feature type="binding site" evidence="1">
    <location>
        <position position="95"/>
    </location>
    <ligand>
        <name>Mn(2+)</name>
        <dbReference type="ChEBI" id="CHEBI:29035"/>
        <label>2</label>
    </ligand>
</feature>
<accession>A0A1G9D9Y3</accession>
<feature type="domain" description="Peptidase M20 dimerisation" evidence="2">
    <location>
        <begin position="146"/>
        <end position="238"/>
    </location>
</feature>
<keyword evidence="1" id="KW-0464">Manganese</keyword>